<dbReference type="EMBL" id="PIPM01000003">
    <property type="protein sequence ID" value="RUO35292.1"/>
    <property type="molecule type" value="Genomic_DNA"/>
</dbReference>
<dbReference type="OrthoDB" id="7066780at2"/>
<evidence type="ECO:0000313" key="11">
    <source>
        <dbReference type="Proteomes" id="UP000288405"/>
    </source>
</evidence>
<feature type="compositionally biased region" description="Basic and acidic residues" evidence="6">
    <location>
        <begin position="10"/>
        <end position="20"/>
    </location>
</feature>
<evidence type="ECO:0000313" key="10">
    <source>
        <dbReference type="EMBL" id="RUO35292.1"/>
    </source>
</evidence>
<feature type="domain" description="RecX third three-helical" evidence="8">
    <location>
        <begin position="112"/>
        <end position="160"/>
    </location>
</feature>
<name>A0A432WNB8_9GAMM</name>
<dbReference type="Pfam" id="PF21982">
    <property type="entry name" value="RecX_HTH1"/>
    <property type="match status" value="1"/>
</dbReference>
<evidence type="ECO:0000256" key="6">
    <source>
        <dbReference type="SAM" id="MobiDB-lite"/>
    </source>
</evidence>
<proteinExistence type="inferred from homology"/>
<dbReference type="RefSeq" id="WP_126776411.1">
    <property type="nucleotide sequence ID" value="NZ_PIPM01000003.1"/>
</dbReference>
<dbReference type="InterPro" id="IPR053924">
    <property type="entry name" value="RecX_HTH_2nd"/>
</dbReference>
<feature type="region of interest" description="Disordered" evidence="6">
    <location>
        <begin position="1"/>
        <end position="20"/>
    </location>
</feature>
<dbReference type="Gene3D" id="1.10.10.10">
    <property type="entry name" value="Winged helix-like DNA-binding domain superfamily/Winged helix DNA-binding domain"/>
    <property type="match status" value="3"/>
</dbReference>
<organism evidence="10 11">
    <name type="scientific">Aliidiomarina sanyensis</name>
    <dbReference type="NCBI Taxonomy" id="1249555"/>
    <lineage>
        <taxon>Bacteria</taxon>
        <taxon>Pseudomonadati</taxon>
        <taxon>Pseudomonadota</taxon>
        <taxon>Gammaproteobacteria</taxon>
        <taxon>Alteromonadales</taxon>
        <taxon>Idiomarinaceae</taxon>
        <taxon>Aliidiomarina</taxon>
    </lineage>
</organism>
<evidence type="ECO:0000256" key="2">
    <source>
        <dbReference type="ARBA" id="ARBA00009695"/>
    </source>
</evidence>
<comment type="subcellular location">
    <subcellularLocation>
        <location evidence="1 5">Cytoplasm</location>
    </subcellularLocation>
</comment>
<keyword evidence="4 5" id="KW-0963">Cytoplasm</keyword>
<dbReference type="PANTHER" id="PTHR33602">
    <property type="entry name" value="REGULATORY PROTEIN RECX FAMILY PROTEIN"/>
    <property type="match status" value="1"/>
</dbReference>
<comment type="similarity">
    <text evidence="2 5">Belongs to the RecX family.</text>
</comment>
<protein>
    <recommendedName>
        <fullName evidence="3 5">Regulatory protein RecX</fullName>
    </recommendedName>
</protein>
<evidence type="ECO:0000256" key="4">
    <source>
        <dbReference type="ARBA" id="ARBA00022490"/>
    </source>
</evidence>
<dbReference type="InterPro" id="IPR003783">
    <property type="entry name" value="Regulatory_RecX"/>
</dbReference>
<dbReference type="PANTHER" id="PTHR33602:SF1">
    <property type="entry name" value="REGULATORY PROTEIN RECX FAMILY PROTEIN"/>
    <property type="match status" value="1"/>
</dbReference>
<accession>A0A432WNB8</accession>
<dbReference type="InterPro" id="IPR036388">
    <property type="entry name" value="WH-like_DNA-bd_sf"/>
</dbReference>
<dbReference type="Pfam" id="PF21981">
    <property type="entry name" value="RecX_HTH3"/>
    <property type="match status" value="1"/>
</dbReference>
<evidence type="ECO:0000259" key="7">
    <source>
        <dbReference type="Pfam" id="PF02631"/>
    </source>
</evidence>
<evidence type="ECO:0000259" key="9">
    <source>
        <dbReference type="Pfam" id="PF21982"/>
    </source>
</evidence>
<feature type="domain" description="RecX first three-helical" evidence="9">
    <location>
        <begin position="24"/>
        <end position="60"/>
    </location>
</feature>
<evidence type="ECO:0000256" key="5">
    <source>
        <dbReference type="HAMAP-Rule" id="MF_01114"/>
    </source>
</evidence>
<dbReference type="AlphaFoldDB" id="A0A432WNB8"/>
<evidence type="ECO:0000256" key="3">
    <source>
        <dbReference type="ARBA" id="ARBA00018111"/>
    </source>
</evidence>
<reference evidence="10 11" key="1">
    <citation type="journal article" date="2011" name="Front. Microbiol.">
        <title>Genomic signatures of strain selection and enhancement in Bacillus atrophaeus var. globigii, a historical biowarfare simulant.</title>
        <authorList>
            <person name="Gibbons H.S."/>
            <person name="Broomall S.M."/>
            <person name="McNew L.A."/>
            <person name="Daligault H."/>
            <person name="Chapman C."/>
            <person name="Bruce D."/>
            <person name="Karavis M."/>
            <person name="Krepps M."/>
            <person name="McGregor P.A."/>
            <person name="Hong C."/>
            <person name="Park K.H."/>
            <person name="Akmal A."/>
            <person name="Feldman A."/>
            <person name="Lin J.S."/>
            <person name="Chang W.E."/>
            <person name="Higgs B.W."/>
            <person name="Demirev P."/>
            <person name="Lindquist J."/>
            <person name="Liem A."/>
            <person name="Fochler E."/>
            <person name="Read T.D."/>
            <person name="Tapia R."/>
            <person name="Johnson S."/>
            <person name="Bishop-Lilly K.A."/>
            <person name="Detter C."/>
            <person name="Han C."/>
            <person name="Sozhamannan S."/>
            <person name="Rosenzweig C.N."/>
            <person name="Skowronski E.W."/>
        </authorList>
    </citation>
    <scope>NUCLEOTIDE SEQUENCE [LARGE SCALE GENOMIC DNA]</scope>
    <source>
        <strain evidence="10 11">GYP-17</strain>
    </source>
</reference>
<dbReference type="HAMAP" id="MF_01114">
    <property type="entry name" value="RecX"/>
    <property type="match status" value="1"/>
</dbReference>
<evidence type="ECO:0000259" key="8">
    <source>
        <dbReference type="Pfam" id="PF21981"/>
    </source>
</evidence>
<dbReference type="Pfam" id="PF02631">
    <property type="entry name" value="RecX_HTH2"/>
    <property type="match status" value="1"/>
</dbReference>
<dbReference type="InterPro" id="IPR053925">
    <property type="entry name" value="RecX_HTH_3rd"/>
</dbReference>
<sequence length="168" mass="19943">MVERRRKGKRGPDDPTDQRAIEHRAVQLLSRREHSAHELSHKLEQKGFERDAVRAVVARLETRKWQSDARFADVFFRQRVQQGYGPLRIRAELQHKGVDEDEIQRVFEAEDVDWFALARERFQRRFPHPVDAADRRKEQARRMRYLAQRGFTGEQVRSALDSSLEDPI</sequence>
<evidence type="ECO:0000256" key="1">
    <source>
        <dbReference type="ARBA" id="ARBA00004496"/>
    </source>
</evidence>
<dbReference type="GO" id="GO:0005737">
    <property type="term" value="C:cytoplasm"/>
    <property type="evidence" value="ECO:0007669"/>
    <property type="project" value="UniProtKB-SubCell"/>
</dbReference>
<comment type="function">
    <text evidence="5">Modulates RecA activity.</text>
</comment>
<gene>
    <name evidence="5" type="primary">recX</name>
    <name evidence="10" type="ORF">CWE11_04520</name>
</gene>
<dbReference type="InterPro" id="IPR053926">
    <property type="entry name" value="RecX_HTH_1st"/>
</dbReference>
<feature type="domain" description="RecX second three-helical" evidence="7">
    <location>
        <begin position="67"/>
        <end position="105"/>
    </location>
</feature>
<dbReference type="GO" id="GO:0006282">
    <property type="term" value="P:regulation of DNA repair"/>
    <property type="evidence" value="ECO:0007669"/>
    <property type="project" value="UniProtKB-UniRule"/>
</dbReference>
<keyword evidence="11" id="KW-1185">Reference proteome</keyword>
<comment type="caution">
    <text evidence="10">The sequence shown here is derived from an EMBL/GenBank/DDBJ whole genome shotgun (WGS) entry which is preliminary data.</text>
</comment>
<dbReference type="Proteomes" id="UP000288405">
    <property type="component" value="Unassembled WGS sequence"/>
</dbReference>